<protein>
    <submittedName>
        <fullName evidence="2">Stage 0 sporulation protein</fullName>
    </submittedName>
</protein>
<name>A0A7C4R1X3_UNCC3</name>
<gene>
    <name evidence="2" type="ORF">ENT43_00070</name>
</gene>
<proteinExistence type="predicted"/>
<evidence type="ECO:0000313" key="2">
    <source>
        <dbReference type="EMBL" id="HGT70642.1"/>
    </source>
</evidence>
<dbReference type="InterPro" id="IPR007557">
    <property type="entry name" value="PSP1_C"/>
</dbReference>
<dbReference type="PANTHER" id="PTHR43830">
    <property type="entry name" value="PROTEIN PSP1"/>
    <property type="match status" value="1"/>
</dbReference>
<dbReference type="InterPro" id="IPR047767">
    <property type="entry name" value="PSP1-like"/>
</dbReference>
<accession>A0A7C4R1X3</accession>
<organism evidence="2">
    <name type="scientific">candidate division CPR3 bacterium</name>
    <dbReference type="NCBI Taxonomy" id="2268181"/>
    <lineage>
        <taxon>Bacteria</taxon>
        <taxon>Bacteria division CPR3</taxon>
    </lineage>
</organism>
<dbReference type="NCBIfam" id="NF041131">
    <property type="entry name" value="RicT_YaaT_fam"/>
    <property type="match status" value="1"/>
</dbReference>
<feature type="domain" description="PSP1 C-terminal" evidence="1">
    <location>
        <begin position="60"/>
        <end position="145"/>
    </location>
</feature>
<dbReference type="AlphaFoldDB" id="A0A7C4R1X3"/>
<dbReference type="PANTHER" id="PTHR43830:SF3">
    <property type="entry name" value="PROTEIN PSP1"/>
    <property type="match status" value="1"/>
</dbReference>
<dbReference type="PROSITE" id="PS51411">
    <property type="entry name" value="PSP1_C"/>
    <property type="match status" value="1"/>
</dbReference>
<dbReference type="GO" id="GO:0005737">
    <property type="term" value="C:cytoplasm"/>
    <property type="evidence" value="ECO:0007669"/>
    <property type="project" value="TreeGrafter"/>
</dbReference>
<evidence type="ECO:0000259" key="1">
    <source>
        <dbReference type="PROSITE" id="PS51411"/>
    </source>
</evidence>
<sequence>MSKIAGIRFHKGGRIYYFDSGSFDLKKGDIVMVNTSFGDECGEISIIKEISSRESKRNLMPVIKVFDEKDRELFNKKEKEKKSFLKTANDLVEKNNLQMKILDVNLSLDDSKVTFIFSSESRIDFRQLVKDLASKLKKQVVLRQIGPRDEARLLGGFGRCGRVFCCQSFLQNLESITIDMAKVQNLAGRGSSKISGVCGKLMCCLAYEVDVYKELIKGLPEIGEKLKTKKGLGTVIDQNIIKQTVLVEIDKDKTKIEMDFKEKEEEGKDKK</sequence>
<reference evidence="2" key="1">
    <citation type="journal article" date="2020" name="mSystems">
        <title>Genome- and Community-Level Interaction Insights into Carbon Utilization and Element Cycling Functions of Hydrothermarchaeota in Hydrothermal Sediment.</title>
        <authorList>
            <person name="Zhou Z."/>
            <person name="Liu Y."/>
            <person name="Xu W."/>
            <person name="Pan J."/>
            <person name="Luo Z.H."/>
            <person name="Li M."/>
        </authorList>
    </citation>
    <scope>NUCLEOTIDE SEQUENCE [LARGE SCALE GENOMIC DNA]</scope>
    <source>
        <strain evidence="2">SpSt-579</strain>
    </source>
</reference>
<dbReference type="Pfam" id="PF04468">
    <property type="entry name" value="PSP1"/>
    <property type="match status" value="1"/>
</dbReference>
<comment type="caution">
    <text evidence="2">The sequence shown here is derived from an EMBL/GenBank/DDBJ whole genome shotgun (WGS) entry which is preliminary data.</text>
</comment>
<dbReference type="EMBL" id="DSYQ01000001">
    <property type="protein sequence ID" value="HGT70642.1"/>
    <property type="molecule type" value="Genomic_DNA"/>
</dbReference>